<feature type="region of interest" description="Disordered" evidence="1">
    <location>
        <begin position="30"/>
        <end position="81"/>
    </location>
</feature>
<proteinExistence type="predicted"/>
<protein>
    <recommendedName>
        <fullName evidence="2">Mtf2-like C-terminal domain-containing protein</fullName>
    </recommendedName>
</protein>
<dbReference type="InterPro" id="IPR040009">
    <property type="entry name" value="Mtf2/C5D6.12-like"/>
</dbReference>
<dbReference type="STRING" id="4829.A0A168PVV7"/>
<dbReference type="AlphaFoldDB" id="A0A168PVV7"/>
<evidence type="ECO:0000256" key="1">
    <source>
        <dbReference type="SAM" id="MobiDB-lite"/>
    </source>
</evidence>
<dbReference type="PANTHER" id="PTHR39468:SF1">
    <property type="entry name" value="MTF2-LIKE C-TERMINAL DOMAIN-CONTAINING PROTEIN"/>
    <property type="match status" value="1"/>
</dbReference>
<reference evidence="3" key="1">
    <citation type="submission" date="2016-04" db="EMBL/GenBank/DDBJ databases">
        <authorList>
            <person name="Evans L.H."/>
            <person name="Alamgir A."/>
            <person name="Owens N."/>
            <person name="Weber N.D."/>
            <person name="Virtaneva K."/>
            <person name="Barbian K."/>
            <person name="Babar A."/>
            <person name="Rosenke K."/>
        </authorList>
    </citation>
    <scope>NUCLEOTIDE SEQUENCE [LARGE SCALE GENOMIC DNA]</scope>
    <source>
        <strain evidence="3">CBS 101.48</strain>
    </source>
</reference>
<dbReference type="PANTHER" id="PTHR39468">
    <property type="entry name" value="CHROMOSOME 7, WHOLE GENOME SHOTGUN SEQUENCE"/>
    <property type="match status" value="1"/>
</dbReference>
<evidence type="ECO:0000259" key="2">
    <source>
        <dbReference type="Pfam" id="PF19189"/>
    </source>
</evidence>
<gene>
    <name evidence="3" type="primary">ABSGL_08891.1 scaffold 10451</name>
</gene>
<keyword evidence="4" id="KW-1185">Reference proteome</keyword>
<dbReference type="GO" id="GO:0005739">
    <property type="term" value="C:mitochondrion"/>
    <property type="evidence" value="ECO:0007669"/>
    <property type="project" value="InterPro"/>
</dbReference>
<dbReference type="EMBL" id="LT554032">
    <property type="protein sequence ID" value="SAM03074.1"/>
    <property type="molecule type" value="Genomic_DNA"/>
</dbReference>
<accession>A0A168PVV7</accession>
<dbReference type="OrthoDB" id="2444174at2759"/>
<dbReference type="OMA" id="CTVDVYN"/>
<feature type="compositionally biased region" description="Low complexity" evidence="1">
    <location>
        <begin position="31"/>
        <end position="48"/>
    </location>
</feature>
<dbReference type="InParanoid" id="A0A168PVV7"/>
<feature type="domain" description="Mtf2-like C-terminal" evidence="2">
    <location>
        <begin position="216"/>
        <end position="363"/>
    </location>
</feature>
<feature type="compositionally biased region" description="Polar residues" evidence="1">
    <location>
        <begin position="49"/>
        <end position="59"/>
    </location>
</feature>
<dbReference type="InterPro" id="IPR043837">
    <property type="entry name" value="Mtf2-like_C"/>
</dbReference>
<organism evidence="3">
    <name type="scientific">Absidia glauca</name>
    <name type="common">Pin mould</name>
    <dbReference type="NCBI Taxonomy" id="4829"/>
    <lineage>
        <taxon>Eukaryota</taxon>
        <taxon>Fungi</taxon>
        <taxon>Fungi incertae sedis</taxon>
        <taxon>Mucoromycota</taxon>
        <taxon>Mucoromycotina</taxon>
        <taxon>Mucoromycetes</taxon>
        <taxon>Mucorales</taxon>
        <taxon>Cunninghamellaceae</taxon>
        <taxon>Absidia</taxon>
    </lineage>
</organism>
<dbReference type="Proteomes" id="UP000078561">
    <property type="component" value="Unassembled WGS sequence"/>
</dbReference>
<sequence>MLSRFNLLARKEWLKGDCHCRRAIVSRLYTSNNNNNSNDHGSSSPSTSPAAFNDQSTLDNEPVDSNPFWVPPSTKTTARRPPTSINFVTLLDDMIKDRRLEDSRYITKGLSSKGKAPPIVGEPRRRRTTLIEQRLLEMVQKQRTIYKEKAPLPRTMMGAVYGKTALAYGDTKTTNISKSRALDAKQLDAIYENKGIQAHDREIKTIDDLLSTNSRQDLLAFFNDCVSGYQERQEFPSYYSTLVKNAIHHAFTNFRDPYLAVTLFEQCKTMSIQSYIEGCTVDVYNQVLGLRWTAWEDIYGMLDLMEEMTLNGIAFDQQSVGIVRTITDEMERHELAAGSDQVLRWSPDDLRSTELMKMLVGKWIFK</sequence>
<evidence type="ECO:0000313" key="4">
    <source>
        <dbReference type="Proteomes" id="UP000078561"/>
    </source>
</evidence>
<name>A0A168PVV7_ABSGL</name>
<evidence type="ECO:0000313" key="3">
    <source>
        <dbReference type="EMBL" id="SAM03074.1"/>
    </source>
</evidence>
<dbReference type="Pfam" id="PF19189">
    <property type="entry name" value="Mtf2"/>
    <property type="match status" value="1"/>
</dbReference>